<dbReference type="PANTHER" id="PTHR46572">
    <property type="entry name" value="RHO1 GDP-GTP EXCHANGE PROTEIN 1-RELATED"/>
    <property type="match status" value="1"/>
</dbReference>
<organism evidence="7 8">
    <name type="scientific">Serendipita indica (strain DSM 11827)</name>
    <name type="common">Root endophyte fungus</name>
    <name type="synonym">Piriformospora indica</name>
    <dbReference type="NCBI Taxonomy" id="1109443"/>
    <lineage>
        <taxon>Eukaryota</taxon>
        <taxon>Fungi</taxon>
        <taxon>Dikarya</taxon>
        <taxon>Basidiomycota</taxon>
        <taxon>Agaricomycotina</taxon>
        <taxon>Agaricomycetes</taxon>
        <taxon>Sebacinales</taxon>
        <taxon>Serendipitaceae</taxon>
        <taxon>Serendipita</taxon>
    </lineage>
</organism>
<dbReference type="SUPFAM" id="SSF48065">
    <property type="entry name" value="DBL homology domain (DH-domain)"/>
    <property type="match status" value="1"/>
</dbReference>
<dbReference type="CDD" id="cd00160">
    <property type="entry name" value="RhoGEF"/>
    <property type="match status" value="1"/>
</dbReference>
<dbReference type="EMBL" id="CAFZ01000304">
    <property type="protein sequence ID" value="CCA74343.1"/>
    <property type="molecule type" value="Genomic_DNA"/>
</dbReference>
<dbReference type="GO" id="GO:0005085">
    <property type="term" value="F:guanyl-nucleotide exchange factor activity"/>
    <property type="evidence" value="ECO:0007669"/>
    <property type="project" value="UniProtKB-KW"/>
</dbReference>
<dbReference type="PROSITE" id="PS50003">
    <property type="entry name" value="PH_DOMAIN"/>
    <property type="match status" value="1"/>
</dbReference>
<evidence type="ECO:0000259" key="5">
    <source>
        <dbReference type="PROSITE" id="PS50010"/>
    </source>
</evidence>
<keyword evidence="2" id="KW-0344">Guanine-nucleotide releasing factor</keyword>
<dbReference type="AlphaFoldDB" id="G4TSP7"/>
<reference evidence="7 8" key="1">
    <citation type="journal article" date="2011" name="PLoS Pathog.">
        <title>Endophytic Life Strategies Decoded by Genome and Transcriptome Analyses of the Mutualistic Root Symbiont Piriformospora indica.</title>
        <authorList>
            <person name="Zuccaro A."/>
            <person name="Lahrmann U."/>
            <person name="Guldener U."/>
            <person name="Langen G."/>
            <person name="Pfiffi S."/>
            <person name="Biedenkopf D."/>
            <person name="Wong P."/>
            <person name="Samans B."/>
            <person name="Grimm C."/>
            <person name="Basiewicz M."/>
            <person name="Murat C."/>
            <person name="Martin F."/>
            <person name="Kogel K.H."/>
        </authorList>
    </citation>
    <scope>NUCLEOTIDE SEQUENCE [LARGE SCALE GENOMIC DNA]</scope>
    <source>
        <strain evidence="7 8">DSM 11827</strain>
    </source>
</reference>
<dbReference type="InterPro" id="IPR001180">
    <property type="entry name" value="CNH_dom"/>
</dbReference>
<name>G4TSP7_SERID</name>
<dbReference type="OMA" id="RDQHPLI"/>
<feature type="domain" description="CNH" evidence="6">
    <location>
        <begin position="579"/>
        <end position="873"/>
    </location>
</feature>
<dbReference type="OrthoDB" id="2272012at2759"/>
<gene>
    <name evidence="7" type="ORF">PIIN_08296</name>
</gene>
<dbReference type="InterPro" id="IPR052233">
    <property type="entry name" value="Rho-type_GEFs"/>
</dbReference>
<evidence type="ECO:0000313" key="8">
    <source>
        <dbReference type="Proteomes" id="UP000007148"/>
    </source>
</evidence>
<dbReference type="PROSITE" id="PS50010">
    <property type="entry name" value="DH_2"/>
    <property type="match status" value="1"/>
</dbReference>
<dbReference type="InterPro" id="IPR001849">
    <property type="entry name" value="PH_domain"/>
</dbReference>
<sequence>MDHRRTQSAQARVHPPPAQLPPGAQQPQIRPYGIAAGLLNANSAFLQPPNAGRGGAPYRERTYSTSSADLYADSPSSSSYSDTTPNAGGNPGHFPFPEPGLYRSTSAGAVPAGGYNPGSIRRAQRQDTITPDSPGLYDGAFSDESFDRNEYAQSVTSFGSPERSPSLRAEAFTQLGLDQDAIKKFQEGKLNPNDEEWHRLVDPEARNALPNKEVFLQPLIRAAPPIIQNDRLHNFVSEVFWNFEPILEHHQRLLGALYERQREQHPIIQSLSDLIMEAVLQFTEDYESYIKHYPLAEARHRREMRRNPAYQEFLAERTADKRTRKRDLITFISRSVTRLPRLKLLLETVLKHTPEDHPDAENLPVLLGIIGDFLKSTQVGIAVAESRVKFVSFCENLTFKRGELIDMDLYGENRTLIHMGPVARKNKNDYSWADLTAVLLDHYFILTREEARGEITKYYVVSRPIPLDFLRLGPFIGPPESRRDANSENAAFLNLNIFADARSFYPFVIADAASEERRYVLYTPSDRERTKWKQVLEETISLRRAYVDANKLFAFEVISDDYMRERTVLVPSSRKRGLTGPMISVTTFNINDRAFIAVAAQNGVYVAFRSDPSVFTLVLELSKITMITALPKYDRLFILCNSTVISYSLRVFADVAQNKVEPTALDKTLVKLTPKAAGHVSFFRVGRLAGRDMMVYDERGLRSSTIHTVEIRIGGLTEIKKGAYLPGIATDVQFLTKHLAIVSDRGMTVLDPFDISNVLTVPDFSAAHNDTAMMALKDKCDSSRTLGMVPALNGEQLCIYEEYGCYIHKHGYPIRKCGFVKWEIKATSYVFRAPYVLLFGENFVEIRHAPTGQFRQMLEHKGLRLLAQTSLEGDVGDFMMSWKGEKNDEFGQSYALVEVVETRDLRSLSNDAASLERSISAISAQPLANVLWEEWN</sequence>
<evidence type="ECO:0000259" key="4">
    <source>
        <dbReference type="PROSITE" id="PS50003"/>
    </source>
</evidence>
<feature type="domain" description="PH" evidence="4">
    <location>
        <begin position="415"/>
        <end position="541"/>
    </location>
</feature>
<evidence type="ECO:0000256" key="1">
    <source>
        <dbReference type="ARBA" id="ARBA00022553"/>
    </source>
</evidence>
<dbReference type="HOGENOM" id="CLU_005275_0_0_1"/>
<dbReference type="Proteomes" id="UP000007148">
    <property type="component" value="Unassembled WGS sequence"/>
</dbReference>
<dbReference type="Gene3D" id="1.20.900.10">
    <property type="entry name" value="Dbl homology (DH) domain"/>
    <property type="match status" value="1"/>
</dbReference>
<keyword evidence="1" id="KW-0597">Phosphoprotein</keyword>
<protein>
    <submittedName>
        <fullName evidence="7">Related to ROM2-GDP/GTP exchange factor for Rho1p</fullName>
    </submittedName>
</protein>
<dbReference type="SMART" id="SM00325">
    <property type="entry name" value="RhoGEF"/>
    <property type="match status" value="1"/>
</dbReference>
<dbReference type="eggNOG" id="KOG4305">
    <property type="taxonomic scope" value="Eukaryota"/>
</dbReference>
<dbReference type="Pfam" id="PF00780">
    <property type="entry name" value="CNH"/>
    <property type="match status" value="1"/>
</dbReference>
<feature type="region of interest" description="Disordered" evidence="3">
    <location>
        <begin position="48"/>
        <end position="136"/>
    </location>
</feature>
<comment type="caution">
    <text evidence="7">The sequence shown here is derived from an EMBL/GenBank/DDBJ whole genome shotgun (WGS) entry which is preliminary data.</text>
</comment>
<accession>G4TSP7</accession>
<dbReference type="PANTHER" id="PTHR46572:SF1">
    <property type="entry name" value="RHO1 GUANINE NUCLEOTIDE EXCHANGE FACTOR TUS1"/>
    <property type="match status" value="1"/>
</dbReference>
<feature type="region of interest" description="Disordered" evidence="3">
    <location>
        <begin position="1"/>
        <end position="28"/>
    </location>
</feature>
<dbReference type="SMART" id="SM00233">
    <property type="entry name" value="PH"/>
    <property type="match status" value="1"/>
</dbReference>
<proteinExistence type="predicted"/>
<feature type="domain" description="DH" evidence="5">
    <location>
        <begin position="213"/>
        <end position="380"/>
    </location>
</feature>
<feature type="compositionally biased region" description="Low complexity" evidence="3">
    <location>
        <begin position="66"/>
        <end position="85"/>
    </location>
</feature>
<dbReference type="Gene3D" id="2.30.29.30">
    <property type="entry name" value="Pleckstrin-homology domain (PH domain)/Phosphotyrosine-binding domain (PTB)"/>
    <property type="match status" value="1"/>
</dbReference>
<dbReference type="SUPFAM" id="SSF50729">
    <property type="entry name" value="PH domain-like"/>
    <property type="match status" value="1"/>
</dbReference>
<dbReference type="InParanoid" id="G4TSP7"/>
<dbReference type="Pfam" id="PF00621">
    <property type="entry name" value="RhoGEF"/>
    <property type="match status" value="1"/>
</dbReference>
<evidence type="ECO:0000313" key="7">
    <source>
        <dbReference type="EMBL" id="CCA74343.1"/>
    </source>
</evidence>
<dbReference type="InterPro" id="IPR011993">
    <property type="entry name" value="PH-like_dom_sf"/>
</dbReference>
<dbReference type="InterPro" id="IPR000219">
    <property type="entry name" value="DH_dom"/>
</dbReference>
<evidence type="ECO:0000256" key="3">
    <source>
        <dbReference type="SAM" id="MobiDB-lite"/>
    </source>
</evidence>
<keyword evidence="8" id="KW-1185">Reference proteome</keyword>
<dbReference type="Pfam" id="PF15405">
    <property type="entry name" value="PH_5"/>
    <property type="match status" value="1"/>
</dbReference>
<dbReference type="PROSITE" id="PS50219">
    <property type="entry name" value="CNH"/>
    <property type="match status" value="1"/>
</dbReference>
<dbReference type="InterPro" id="IPR035899">
    <property type="entry name" value="DBL_dom_sf"/>
</dbReference>
<dbReference type="InterPro" id="IPR041675">
    <property type="entry name" value="PH_5"/>
</dbReference>
<evidence type="ECO:0000259" key="6">
    <source>
        <dbReference type="PROSITE" id="PS50219"/>
    </source>
</evidence>
<evidence type="ECO:0000256" key="2">
    <source>
        <dbReference type="ARBA" id="ARBA00022658"/>
    </source>
</evidence>
<dbReference type="STRING" id="1109443.G4TSP7"/>